<comment type="caution">
    <text evidence="2">The sequence shown here is derived from an EMBL/GenBank/DDBJ whole genome shotgun (WGS) entry which is preliminary data.</text>
</comment>
<feature type="signal peptide" evidence="1">
    <location>
        <begin position="1"/>
        <end position="29"/>
    </location>
</feature>
<dbReference type="EMBL" id="JAGQHS010000370">
    <property type="protein sequence ID" value="MCA9759508.1"/>
    <property type="molecule type" value="Genomic_DNA"/>
</dbReference>
<protein>
    <submittedName>
        <fullName evidence="2">Uncharacterized protein</fullName>
    </submittedName>
</protein>
<dbReference type="AlphaFoldDB" id="A0A956NHP7"/>
<evidence type="ECO:0000256" key="1">
    <source>
        <dbReference type="SAM" id="SignalP"/>
    </source>
</evidence>
<sequence>MFRRIVRIPRGVSGAVAAVVLAATAVATARGEGAAGAEALAGQGHTTPTALMVFIDYEGAVRPGISPTDLRVQAANVLAASLSPDGEGVLTYPEIEPSMRVWGVRTAADLSNDLLHALGSEYGVETVVLSRLVVFSDRLLLLSRGIDRMSGTVAWATIDEAALGEGFWNPEHFDLERWRGAVAKLEPHGKSTRNGQSAGEGATVLVLPLRPVGLSPHSGELANHALLHALLSSQRFRIPDPSLVRNVLRAKGHDPSMLDMNGRSELLTWYEPSALLVPDLLAFDSEPVSAPNAVDLGIEPVDLSPISSARSPLYFQVLAVDCASGQVRSADAVYLEPDDAVGLFGLTRHVPLAKRFEEAAAEIVEQMQKRGGNL</sequence>
<evidence type="ECO:0000313" key="3">
    <source>
        <dbReference type="Proteomes" id="UP000739538"/>
    </source>
</evidence>
<reference evidence="2" key="2">
    <citation type="journal article" date="2021" name="Microbiome">
        <title>Successional dynamics and alternative stable states in a saline activated sludge microbial community over 9 years.</title>
        <authorList>
            <person name="Wang Y."/>
            <person name="Ye J."/>
            <person name="Ju F."/>
            <person name="Liu L."/>
            <person name="Boyd J.A."/>
            <person name="Deng Y."/>
            <person name="Parks D.H."/>
            <person name="Jiang X."/>
            <person name="Yin X."/>
            <person name="Woodcroft B.J."/>
            <person name="Tyson G.W."/>
            <person name="Hugenholtz P."/>
            <person name="Polz M.F."/>
            <person name="Zhang T."/>
        </authorList>
    </citation>
    <scope>NUCLEOTIDE SEQUENCE</scope>
    <source>
        <strain evidence="2">HKST-UBA02</strain>
    </source>
</reference>
<gene>
    <name evidence="2" type="ORF">KDA27_27180</name>
</gene>
<feature type="chain" id="PRO_5038019669" evidence="1">
    <location>
        <begin position="30"/>
        <end position="374"/>
    </location>
</feature>
<name>A0A956NHP7_UNCEI</name>
<accession>A0A956NHP7</accession>
<dbReference type="Proteomes" id="UP000739538">
    <property type="component" value="Unassembled WGS sequence"/>
</dbReference>
<organism evidence="2 3">
    <name type="scientific">Eiseniibacteriota bacterium</name>
    <dbReference type="NCBI Taxonomy" id="2212470"/>
    <lineage>
        <taxon>Bacteria</taxon>
        <taxon>Candidatus Eiseniibacteriota</taxon>
    </lineage>
</organism>
<proteinExistence type="predicted"/>
<evidence type="ECO:0000313" key="2">
    <source>
        <dbReference type="EMBL" id="MCA9759508.1"/>
    </source>
</evidence>
<reference evidence="2" key="1">
    <citation type="submission" date="2020-04" db="EMBL/GenBank/DDBJ databases">
        <authorList>
            <person name="Zhang T."/>
        </authorList>
    </citation>
    <scope>NUCLEOTIDE SEQUENCE</scope>
    <source>
        <strain evidence="2">HKST-UBA02</strain>
    </source>
</reference>
<keyword evidence="1" id="KW-0732">Signal</keyword>